<evidence type="ECO:0000256" key="3">
    <source>
        <dbReference type="SAM" id="SignalP"/>
    </source>
</evidence>
<dbReference type="EMBL" id="CP060711">
    <property type="protein sequence ID" value="QNN47129.1"/>
    <property type="molecule type" value="Genomic_DNA"/>
</dbReference>
<sequence>MNTRIHRARNNSVAARPWWVTPAACLATLLALPVSAGITIPDEPLTTGNKVAPNILFILDDSGSMEWRNMNNQDITQITGSGSFSDGPDANGITTGTSKDSESSGNSAMYEQNYVTNTLYYNPSVTYQPWMGLMVIALAEGLIIHRLIAVLIM</sequence>
<gene>
    <name evidence="4" type="ORF">H9L17_02920</name>
</gene>
<feature type="compositionally biased region" description="Polar residues" evidence="1">
    <location>
        <begin position="92"/>
        <end position="106"/>
    </location>
</feature>
<feature type="signal peptide" evidence="3">
    <location>
        <begin position="1"/>
        <end position="36"/>
    </location>
</feature>
<dbReference type="AlphaFoldDB" id="A0A7G9QUV4"/>
<feature type="chain" id="PRO_5028942475" evidence="3">
    <location>
        <begin position="37"/>
        <end position="153"/>
    </location>
</feature>
<accession>A0A7G9QUV4</accession>
<evidence type="ECO:0000313" key="5">
    <source>
        <dbReference type="Proteomes" id="UP000515977"/>
    </source>
</evidence>
<dbReference type="KEGG" id="tbv:H9L17_02920"/>
<keyword evidence="2" id="KW-0472">Membrane</keyword>
<keyword evidence="2" id="KW-0812">Transmembrane</keyword>
<protein>
    <submittedName>
        <fullName evidence="4">Uncharacterized protein</fullName>
    </submittedName>
</protein>
<keyword evidence="2" id="KW-1133">Transmembrane helix</keyword>
<name>A0A7G9QUV4_9GAMM</name>
<proteinExistence type="predicted"/>
<evidence type="ECO:0000313" key="4">
    <source>
        <dbReference type="EMBL" id="QNN47129.1"/>
    </source>
</evidence>
<organism evidence="4 5">
    <name type="scientific">Thermomonas brevis</name>
    <dbReference type="NCBI Taxonomy" id="215691"/>
    <lineage>
        <taxon>Bacteria</taxon>
        <taxon>Pseudomonadati</taxon>
        <taxon>Pseudomonadota</taxon>
        <taxon>Gammaproteobacteria</taxon>
        <taxon>Lysobacterales</taxon>
        <taxon>Lysobacteraceae</taxon>
        <taxon>Thermomonas</taxon>
    </lineage>
</organism>
<feature type="region of interest" description="Disordered" evidence="1">
    <location>
        <begin position="78"/>
        <end position="106"/>
    </location>
</feature>
<feature type="transmembrane region" description="Helical" evidence="2">
    <location>
        <begin position="130"/>
        <end position="152"/>
    </location>
</feature>
<dbReference type="Proteomes" id="UP000515977">
    <property type="component" value="Chromosome"/>
</dbReference>
<evidence type="ECO:0000256" key="2">
    <source>
        <dbReference type="SAM" id="Phobius"/>
    </source>
</evidence>
<dbReference type="RefSeq" id="WP_187570876.1">
    <property type="nucleotide sequence ID" value="NZ_CP060711.1"/>
</dbReference>
<keyword evidence="3" id="KW-0732">Signal</keyword>
<reference evidence="4 5" key="1">
    <citation type="submission" date="2020-08" db="EMBL/GenBank/DDBJ databases">
        <title>Genome sequence of Thermomonas brevis KACC 16975T.</title>
        <authorList>
            <person name="Hyun D.-W."/>
            <person name="Bae J.-W."/>
        </authorList>
    </citation>
    <scope>NUCLEOTIDE SEQUENCE [LARGE SCALE GENOMIC DNA]</scope>
    <source>
        <strain evidence="4 5">KACC 16975</strain>
    </source>
</reference>
<evidence type="ECO:0000256" key="1">
    <source>
        <dbReference type="SAM" id="MobiDB-lite"/>
    </source>
</evidence>
<keyword evidence="5" id="KW-1185">Reference proteome</keyword>